<organism evidence="1 2">
    <name type="scientific">Glycomyces artemisiae</name>
    <dbReference type="NCBI Taxonomy" id="1076443"/>
    <lineage>
        <taxon>Bacteria</taxon>
        <taxon>Bacillati</taxon>
        <taxon>Actinomycetota</taxon>
        <taxon>Actinomycetes</taxon>
        <taxon>Glycomycetales</taxon>
        <taxon>Glycomycetaceae</taxon>
        <taxon>Glycomyces</taxon>
    </lineage>
</organism>
<sequence>MPSTSWISAPARRLRGFASRIVRRTAPMPRLPFAVALAACAAALAVAVEWQPLPDDGIADVTELGTAPALGPDFTSGRQVEFEILEYGFSPVVDELGTPRVILGAVLRNPFDADMPTPGSLDVWAVAEDGTEDDLESFYPNPIPADTTVQLGFVLSAALFDTPIENLRLTSREPSFLAPDPEGLTEEERGWTFVAPLPEVSVVSVEPLLSPDGYRVHYRVVSAVEQEIRVSIIFRNADGVLIGGLPAGQDPFSFDLGSAGWRTVGEGESVQELDLHAAWIPEGADLDRIEIGPRTMGGA</sequence>
<accession>A0A2T0UVG7</accession>
<dbReference type="RefSeq" id="WP_106361988.1">
    <property type="nucleotide sequence ID" value="NZ_PVTJ01000001.1"/>
</dbReference>
<reference evidence="1 2" key="1">
    <citation type="submission" date="2018-03" db="EMBL/GenBank/DDBJ databases">
        <title>Genomic Encyclopedia of Type Strains, Phase III (KMG-III): the genomes of soil and plant-associated and newly described type strains.</title>
        <authorList>
            <person name="Whitman W."/>
        </authorList>
    </citation>
    <scope>NUCLEOTIDE SEQUENCE [LARGE SCALE GENOMIC DNA]</scope>
    <source>
        <strain evidence="1 2">CGMCC 4.7067</strain>
    </source>
</reference>
<comment type="caution">
    <text evidence="1">The sequence shown here is derived from an EMBL/GenBank/DDBJ whole genome shotgun (WGS) entry which is preliminary data.</text>
</comment>
<evidence type="ECO:0000313" key="2">
    <source>
        <dbReference type="Proteomes" id="UP000238176"/>
    </source>
</evidence>
<evidence type="ECO:0000313" key="1">
    <source>
        <dbReference type="EMBL" id="PRY61913.1"/>
    </source>
</evidence>
<dbReference type="OrthoDB" id="5180567at2"/>
<gene>
    <name evidence="1" type="ORF">B0I28_101237</name>
</gene>
<dbReference type="AlphaFoldDB" id="A0A2T0UVG7"/>
<dbReference type="Proteomes" id="UP000238176">
    <property type="component" value="Unassembled WGS sequence"/>
</dbReference>
<name>A0A2T0UVG7_9ACTN</name>
<proteinExistence type="predicted"/>
<protein>
    <submittedName>
        <fullName evidence="1">Uncharacterized protein</fullName>
    </submittedName>
</protein>
<keyword evidence="2" id="KW-1185">Reference proteome</keyword>
<dbReference type="EMBL" id="PVTJ01000001">
    <property type="protein sequence ID" value="PRY61913.1"/>
    <property type="molecule type" value="Genomic_DNA"/>
</dbReference>